<evidence type="ECO:0000256" key="4">
    <source>
        <dbReference type="ARBA" id="ARBA00022723"/>
    </source>
</evidence>
<evidence type="ECO:0000313" key="11">
    <source>
        <dbReference type="Proteomes" id="UP000315295"/>
    </source>
</evidence>
<comment type="caution">
    <text evidence="10">The sequence shown here is derived from an EMBL/GenBank/DDBJ whole genome shotgun (WGS) entry which is preliminary data.</text>
</comment>
<keyword evidence="5 9" id="KW-0560">Oxidoreductase</keyword>
<dbReference type="Gene3D" id="1.10.630.10">
    <property type="entry name" value="Cytochrome P450"/>
    <property type="match status" value="1"/>
</dbReference>
<keyword evidence="6 8" id="KW-0408">Iron</keyword>
<sequence length="270" mass="30811">MKAIKKKINRFYDFVLNEHKAQKEGVEEFVPKDMVDLLLQLVDGSDDLEVKLNYDSIKAFTQDLIAGGTDTSATNLEWAMSELIKQPNLIKKATEELDRVIGRERWVEEKDLAQLPYIDAIMKETMRRHPAVVILPPHLAVENSNVAGYDVCKGTLVFVNTWSMGRDPKLWEEPEEFRPERFLGNTGIDLQGQSFELLPFGSGRRMCPGYKLGLRMIRTCLANMLHGFNWKLPGNVKVEDLGMEEAYGLVTTRKFPLVAVMEPRLPAHLY</sequence>
<evidence type="ECO:0000256" key="9">
    <source>
        <dbReference type="RuleBase" id="RU000461"/>
    </source>
</evidence>
<comment type="similarity">
    <text evidence="2 9">Belongs to the cytochrome P450 family.</text>
</comment>
<dbReference type="GO" id="GO:0004497">
    <property type="term" value="F:monooxygenase activity"/>
    <property type="evidence" value="ECO:0007669"/>
    <property type="project" value="UniProtKB-KW"/>
</dbReference>
<dbReference type="GO" id="GO:0016705">
    <property type="term" value="F:oxidoreductase activity, acting on paired donors, with incorporation or reduction of molecular oxygen"/>
    <property type="evidence" value="ECO:0007669"/>
    <property type="project" value="InterPro"/>
</dbReference>
<dbReference type="EMBL" id="VIEB01001483">
    <property type="protein sequence ID" value="TQD71836.1"/>
    <property type="molecule type" value="Genomic_DNA"/>
</dbReference>
<dbReference type="InterPro" id="IPR036396">
    <property type="entry name" value="Cyt_P450_sf"/>
</dbReference>
<evidence type="ECO:0000256" key="6">
    <source>
        <dbReference type="ARBA" id="ARBA00023004"/>
    </source>
</evidence>
<gene>
    <name evidence="10" type="ORF">C1H46_042618</name>
</gene>
<dbReference type="FunFam" id="1.10.630.10:FF:000126">
    <property type="entry name" value="Predicted protein"/>
    <property type="match status" value="1"/>
</dbReference>
<evidence type="ECO:0008006" key="12">
    <source>
        <dbReference type="Google" id="ProtNLM"/>
    </source>
</evidence>
<dbReference type="STRING" id="106549.A0A540KC85"/>
<evidence type="ECO:0000256" key="7">
    <source>
        <dbReference type="ARBA" id="ARBA00023033"/>
    </source>
</evidence>
<evidence type="ECO:0000256" key="5">
    <source>
        <dbReference type="ARBA" id="ARBA00023002"/>
    </source>
</evidence>
<dbReference type="PANTHER" id="PTHR47944">
    <property type="entry name" value="CYTOCHROME P450 98A9"/>
    <property type="match status" value="1"/>
</dbReference>
<evidence type="ECO:0000256" key="3">
    <source>
        <dbReference type="ARBA" id="ARBA00022617"/>
    </source>
</evidence>
<evidence type="ECO:0000256" key="8">
    <source>
        <dbReference type="PIRSR" id="PIRSR602401-1"/>
    </source>
</evidence>
<protein>
    <recommendedName>
        <fullName evidence="12">Cytochrome P450</fullName>
    </recommendedName>
</protein>
<dbReference type="PRINTS" id="PR00385">
    <property type="entry name" value="P450"/>
</dbReference>
<dbReference type="AlphaFoldDB" id="A0A540KC85"/>
<dbReference type="InterPro" id="IPR001128">
    <property type="entry name" value="Cyt_P450"/>
</dbReference>
<dbReference type="Pfam" id="PF00067">
    <property type="entry name" value="p450"/>
    <property type="match status" value="1"/>
</dbReference>
<dbReference type="InterPro" id="IPR002401">
    <property type="entry name" value="Cyt_P450_E_grp-I"/>
</dbReference>
<evidence type="ECO:0000313" key="10">
    <source>
        <dbReference type="EMBL" id="TQD71836.1"/>
    </source>
</evidence>
<organism evidence="10 11">
    <name type="scientific">Malus baccata</name>
    <name type="common">Siberian crab apple</name>
    <name type="synonym">Pyrus baccata</name>
    <dbReference type="NCBI Taxonomy" id="106549"/>
    <lineage>
        <taxon>Eukaryota</taxon>
        <taxon>Viridiplantae</taxon>
        <taxon>Streptophyta</taxon>
        <taxon>Embryophyta</taxon>
        <taxon>Tracheophyta</taxon>
        <taxon>Spermatophyta</taxon>
        <taxon>Magnoliopsida</taxon>
        <taxon>eudicotyledons</taxon>
        <taxon>Gunneridae</taxon>
        <taxon>Pentapetalae</taxon>
        <taxon>rosids</taxon>
        <taxon>fabids</taxon>
        <taxon>Rosales</taxon>
        <taxon>Rosaceae</taxon>
        <taxon>Amygdaloideae</taxon>
        <taxon>Maleae</taxon>
        <taxon>Malus</taxon>
    </lineage>
</organism>
<keyword evidence="4 8" id="KW-0479">Metal-binding</keyword>
<dbReference type="PANTHER" id="PTHR47944:SF5">
    <property type="entry name" value="CYTOCHROME P450 71A1-LIKE"/>
    <property type="match status" value="1"/>
</dbReference>
<feature type="binding site" description="axial binding residue" evidence="8">
    <location>
        <position position="207"/>
    </location>
    <ligand>
        <name>heme</name>
        <dbReference type="ChEBI" id="CHEBI:30413"/>
    </ligand>
    <ligandPart>
        <name>Fe</name>
        <dbReference type="ChEBI" id="CHEBI:18248"/>
    </ligandPart>
</feature>
<comment type="cofactor">
    <cofactor evidence="1 8">
        <name>heme</name>
        <dbReference type="ChEBI" id="CHEBI:30413"/>
    </cofactor>
</comment>
<keyword evidence="7 9" id="KW-0503">Monooxygenase</keyword>
<name>A0A540KC85_MALBA</name>
<reference evidence="10 11" key="1">
    <citation type="journal article" date="2019" name="G3 (Bethesda)">
        <title>Sequencing of a Wild Apple (Malus baccata) Genome Unravels the Differences Between Cultivated and Wild Apple Species Regarding Disease Resistance and Cold Tolerance.</title>
        <authorList>
            <person name="Chen X."/>
        </authorList>
    </citation>
    <scope>NUCLEOTIDE SEQUENCE [LARGE SCALE GENOMIC DNA]</scope>
    <source>
        <strain evidence="11">cv. Shandingzi</strain>
        <tissue evidence="10">Leaves</tissue>
    </source>
</reference>
<evidence type="ECO:0000256" key="2">
    <source>
        <dbReference type="ARBA" id="ARBA00010617"/>
    </source>
</evidence>
<proteinExistence type="inferred from homology"/>
<accession>A0A540KC85</accession>
<dbReference type="SUPFAM" id="SSF48264">
    <property type="entry name" value="Cytochrome P450"/>
    <property type="match status" value="1"/>
</dbReference>
<keyword evidence="3 8" id="KW-0349">Heme</keyword>
<dbReference type="InterPro" id="IPR017972">
    <property type="entry name" value="Cyt_P450_CS"/>
</dbReference>
<keyword evidence="11" id="KW-1185">Reference proteome</keyword>
<dbReference type="PROSITE" id="PS00086">
    <property type="entry name" value="CYTOCHROME_P450"/>
    <property type="match status" value="1"/>
</dbReference>
<dbReference type="GO" id="GO:0020037">
    <property type="term" value="F:heme binding"/>
    <property type="evidence" value="ECO:0007669"/>
    <property type="project" value="InterPro"/>
</dbReference>
<evidence type="ECO:0000256" key="1">
    <source>
        <dbReference type="ARBA" id="ARBA00001971"/>
    </source>
</evidence>
<dbReference type="Proteomes" id="UP000315295">
    <property type="component" value="Unassembled WGS sequence"/>
</dbReference>
<dbReference type="PRINTS" id="PR00463">
    <property type="entry name" value="EP450I"/>
</dbReference>
<dbReference type="GO" id="GO:0005506">
    <property type="term" value="F:iron ion binding"/>
    <property type="evidence" value="ECO:0007669"/>
    <property type="project" value="InterPro"/>
</dbReference>